<evidence type="ECO:0000256" key="3">
    <source>
        <dbReference type="ARBA" id="ARBA00022692"/>
    </source>
</evidence>
<dbReference type="InterPro" id="IPR052175">
    <property type="entry name" value="ComplexI-like_HydComp"/>
</dbReference>
<dbReference type="EMBL" id="AACCXK010000003">
    <property type="protein sequence ID" value="EAK0452564.1"/>
    <property type="molecule type" value="Genomic_DNA"/>
</dbReference>
<evidence type="ECO:0000256" key="7">
    <source>
        <dbReference type="RuleBase" id="RU000320"/>
    </source>
</evidence>
<feature type="transmembrane region" description="Helical" evidence="8">
    <location>
        <begin position="6"/>
        <end position="22"/>
    </location>
</feature>
<feature type="transmembrane region" description="Helical" evidence="8">
    <location>
        <begin position="627"/>
        <end position="648"/>
    </location>
</feature>
<dbReference type="AlphaFoldDB" id="A0A5L4IJU3"/>
<evidence type="ECO:0000256" key="5">
    <source>
        <dbReference type="ARBA" id="ARBA00023002"/>
    </source>
</evidence>
<evidence type="ECO:0000259" key="9">
    <source>
        <dbReference type="Pfam" id="PF00361"/>
    </source>
</evidence>
<keyword evidence="2" id="KW-1003">Cell membrane</keyword>
<keyword evidence="6 8" id="KW-0472">Membrane</keyword>
<keyword evidence="3 7" id="KW-0812">Transmembrane</keyword>
<feature type="transmembrane region" description="Helical" evidence="8">
    <location>
        <begin position="297"/>
        <end position="318"/>
    </location>
</feature>
<feature type="transmembrane region" description="Helical" evidence="8">
    <location>
        <begin position="198"/>
        <end position="223"/>
    </location>
</feature>
<dbReference type="RefSeq" id="WP_152789256.1">
    <property type="nucleotide sequence ID" value="NZ_AACKKR020000004.1"/>
</dbReference>
<feature type="transmembrane region" description="Helical" evidence="8">
    <location>
        <begin position="157"/>
        <end position="178"/>
    </location>
</feature>
<feature type="transmembrane region" description="Helical" evidence="8">
    <location>
        <begin position="104"/>
        <end position="121"/>
    </location>
</feature>
<feature type="transmembrane region" description="Helical" evidence="8">
    <location>
        <begin position="235"/>
        <end position="258"/>
    </location>
</feature>
<organism evidence="10">
    <name type="scientific">Campylobacter fetus</name>
    <dbReference type="NCBI Taxonomy" id="196"/>
    <lineage>
        <taxon>Bacteria</taxon>
        <taxon>Pseudomonadati</taxon>
        <taxon>Campylobacterota</taxon>
        <taxon>Epsilonproteobacteria</taxon>
        <taxon>Campylobacterales</taxon>
        <taxon>Campylobacteraceae</taxon>
        <taxon>Campylobacter</taxon>
    </lineage>
</organism>
<accession>A0A5L4IJU3</accession>
<keyword evidence="4 8" id="KW-1133">Transmembrane helix</keyword>
<dbReference type="Pfam" id="PF00361">
    <property type="entry name" value="Proton_antipo_M"/>
    <property type="match status" value="1"/>
</dbReference>
<proteinExistence type="predicted"/>
<feature type="transmembrane region" description="Helical" evidence="8">
    <location>
        <begin position="27"/>
        <end position="46"/>
    </location>
</feature>
<feature type="transmembrane region" description="Helical" evidence="8">
    <location>
        <begin position="412"/>
        <end position="441"/>
    </location>
</feature>
<dbReference type="InterPro" id="IPR001750">
    <property type="entry name" value="ND/Mrp_TM"/>
</dbReference>
<feature type="transmembrane region" description="Helical" evidence="8">
    <location>
        <begin position="264"/>
        <end position="285"/>
    </location>
</feature>
<dbReference type="InterPro" id="IPR003918">
    <property type="entry name" value="NADH_UbQ_OxRdtase"/>
</dbReference>
<evidence type="ECO:0000313" key="10">
    <source>
        <dbReference type="EMBL" id="EAK0452564.1"/>
    </source>
</evidence>
<evidence type="ECO:0000256" key="4">
    <source>
        <dbReference type="ARBA" id="ARBA00022989"/>
    </source>
</evidence>
<keyword evidence="5" id="KW-0560">Oxidoreductase</keyword>
<comment type="caution">
    <text evidence="10">The sequence shown here is derived from an EMBL/GenBank/DDBJ whole genome shotgun (WGS) entry which is preliminary data.</text>
</comment>
<dbReference type="GO" id="GO:0016491">
    <property type="term" value="F:oxidoreductase activity"/>
    <property type="evidence" value="ECO:0007669"/>
    <property type="project" value="UniProtKB-KW"/>
</dbReference>
<feature type="transmembrane region" description="Helical" evidence="8">
    <location>
        <begin position="375"/>
        <end position="400"/>
    </location>
</feature>
<feature type="transmembrane region" description="Helical" evidence="8">
    <location>
        <begin position="462"/>
        <end position="489"/>
    </location>
</feature>
<dbReference type="GO" id="GO:0042773">
    <property type="term" value="P:ATP synthesis coupled electron transport"/>
    <property type="evidence" value="ECO:0007669"/>
    <property type="project" value="InterPro"/>
</dbReference>
<dbReference type="GO" id="GO:0005886">
    <property type="term" value="C:plasma membrane"/>
    <property type="evidence" value="ECO:0007669"/>
    <property type="project" value="UniProtKB-SubCell"/>
</dbReference>
<reference evidence="10" key="1">
    <citation type="submission" date="2018-05" db="EMBL/GenBank/DDBJ databases">
        <authorList>
            <consortium name="PulseNet: The National Subtyping Network for Foodborne Disease Surveillance"/>
            <person name="Tarr C.L."/>
            <person name="Trees E."/>
            <person name="Katz L.S."/>
            <person name="Carleton-Romer H.A."/>
            <person name="Stroika S."/>
            <person name="Kucerova Z."/>
            <person name="Roache K.F."/>
            <person name="Sabol A.L."/>
            <person name="Besser J."/>
            <person name="Gerner-Smidt P."/>
        </authorList>
    </citation>
    <scope>NUCLEOTIDE SEQUENCE</scope>
    <source>
        <strain evidence="10">2014D-0197</strain>
    </source>
</reference>
<comment type="subcellular location">
    <subcellularLocation>
        <location evidence="1">Cell membrane</location>
        <topology evidence="1">Multi-pass membrane protein</topology>
    </subcellularLocation>
    <subcellularLocation>
        <location evidence="7">Membrane</location>
        <topology evidence="7">Multi-pass membrane protein</topology>
    </subcellularLocation>
</comment>
<dbReference type="PANTHER" id="PTHR42682">
    <property type="entry name" value="HYDROGENASE-4 COMPONENT F"/>
    <property type="match status" value="1"/>
</dbReference>
<feature type="transmembrane region" description="Helical" evidence="8">
    <location>
        <begin position="509"/>
        <end position="532"/>
    </location>
</feature>
<feature type="transmembrane region" description="Helical" evidence="8">
    <location>
        <begin position="127"/>
        <end position="145"/>
    </location>
</feature>
<evidence type="ECO:0000256" key="6">
    <source>
        <dbReference type="ARBA" id="ARBA00023136"/>
    </source>
</evidence>
<protein>
    <submittedName>
        <fullName evidence="10">Hydantoin racemase</fullName>
    </submittedName>
</protein>
<gene>
    <name evidence="10" type="ORF">AAH17_02650</name>
</gene>
<evidence type="ECO:0000256" key="1">
    <source>
        <dbReference type="ARBA" id="ARBA00004651"/>
    </source>
</evidence>
<evidence type="ECO:0000256" key="2">
    <source>
        <dbReference type="ARBA" id="ARBA00022475"/>
    </source>
</evidence>
<feature type="transmembrane region" description="Helical" evidence="8">
    <location>
        <begin position="324"/>
        <end position="354"/>
    </location>
</feature>
<sequence>MLEIIYTSFFLVGIICLVLYRVPKIALYIGLAIPCIISIFSTIYFIKNINSTYGFKLAGNFLFSPHFIITPLSGFFSFIITFIAIGICIYTIGYIKEFKDRGNLAVFAALFNFFILSMLLVVSSSDVFSFIVLWEIMTLISALLFKFNDEKHSNKTVMIYLSIAQIGAFCILIALLFISYFAGSFSFMQWSKLDIDPTVATCILILLLIGFGSKIGMFPFHVWAPLVYPLAPSNVAGMLSGIMSKMAIFGIIQFSVILPITSGFALSVVALGAISALIGITYALIQNDYIKLISYSSVENLGIIMLGVGVGFYGISIAEPTLVLLGFIGALFHVLNHSTFKSLLFLGSGSIYSVTRTKNMNSLGGLARKMPFTALFFLIGAISISALPPLNGFISEWFIYRSMFMGALDDSIASRLIFALAIICLALTGAMVVYAFIKLYGVIFAGTPKDENIHNRACEKSFFMPFGMFILAFSSIYFAVFANNIILFLGNVVLYLVPQTMYSMNINVISMPAIMILLMFALALPFLLFGLFGANMSKVRASEPWACGFKFSPQMSMNSNSFVGDFKRLISKVIKFKTETKQQNYFSNVDYKTGTEDVWWKILYEPIIKFNMLIADKIGAFQNGRSSFYVVYILVYLYAMLVVGFYFLGA</sequence>
<feature type="domain" description="NADH:quinone oxidoreductase/Mrp antiporter transmembrane" evidence="9">
    <location>
        <begin position="124"/>
        <end position="404"/>
    </location>
</feature>
<name>A0A5L4IJU3_CAMFE</name>
<dbReference type="PANTHER" id="PTHR42682:SF3">
    <property type="entry name" value="FORMATE HYDROGENLYASE SUBUNIT 3-RELATED"/>
    <property type="match status" value="1"/>
</dbReference>
<feature type="transmembrane region" description="Helical" evidence="8">
    <location>
        <begin position="66"/>
        <end position="92"/>
    </location>
</feature>
<evidence type="ECO:0000256" key="8">
    <source>
        <dbReference type="SAM" id="Phobius"/>
    </source>
</evidence>
<dbReference type="PRINTS" id="PR01437">
    <property type="entry name" value="NUOXDRDTASE4"/>
</dbReference>
<dbReference type="GO" id="GO:0008137">
    <property type="term" value="F:NADH dehydrogenase (ubiquinone) activity"/>
    <property type="evidence" value="ECO:0007669"/>
    <property type="project" value="InterPro"/>
</dbReference>